<dbReference type="PANTHER" id="PTHR32470:SF2">
    <property type="entry name" value="NADH DEHYDROGENASE [UBIQUINONE] 1 ALPHA SUBCOMPLEX ASSEMBLY FACTOR 2"/>
    <property type="match status" value="1"/>
</dbReference>
<reference evidence="4" key="1">
    <citation type="journal article" date="2015" name="Genome Announc.">
        <title>Genome sequence of the AIDS-associated pathogen Penicillium marneffei (ATCC18224) and its near taxonomic relative Talaromyces stipitatus (ATCC10500).</title>
        <authorList>
            <person name="Nierman W.C."/>
            <person name="Fedorova-Abrams N.D."/>
            <person name="Andrianopoulos A."/>
        </authorList>
    </citation>
    <scope>NUCLEOTIDE SEQUENCE [LARGE SCALE GENOMIC DNA]</scope>
    <source>
        <strain evidence="4">ATCC 18224 / CBS 334.59 / QM 7333</strain>
    </source>
</reference>
<dbReference type="GO" id="GO:0045271">
    <property type="term" value="C:respiratory chain complex I"/>
    <property type="evidence" value="ECO:0007669"/>
    <property type="project" value="InterPro"/>
</dbReference>
<dbReference type="PhylomeDB" id="B6QFC3"/>
<dbReference type="GO" id="GO:0005739">
    <property type="term" value="C:mitochondrion"/>
    <property type="evidence" value="ECO:0007669"/>
    <property type="project" value="TreeGrafter"/>
</dbReference>
<feature type="region of interest" description="Disordered" evidence="2">
    <location>
        <begin position="102"/>
        <end position="191"/>
    </location>
</feature>
<evidence type="ECO:0000256" key="2">
    <source>
        <dbReference type="SAM" id="MobiDB-lite"/>
    </source>
</evidence>
<protein>
    <submittedName>
        <fullName evidence="3">Uncharacterized protein</fullName>
    </submittedName>
</protein>
<name>B6QFC3_TALMQ</name>
<evidence type="ECO:0000313" key="3">
    <source>
        <dbReference type="EMBL" id="EEA24158.1"/>
    </source>
</evidence>
<organism evidence="3 4">
    <name type="scientific">Talaromyces marneffei (strain ATCC 18224 / CBS 334.59 / QM 7333)</name>
    <name type="common">Penicillium marneffei</name>
    <dbReference type="NCBI Taxonomy" id="441960"/>
    <lineage>
        <taxon>Eukaryota</taxon>
        <taxon>Fungi</taxon>
        <taxon>Dikarya</taxon>
        <taxon>Ascomycota</taxon>
        <taxon>Pezizomycotina</taxon>
        <taxon>Eurotiomycetes</taxon>
        <taxon>Eurotiomycetidae</taxon>
        <taxon>Eurotiales</taxon>
        <taxon>Trichocomaceae</taxon>
        <taxon>Talaromyces</taxon>
        <taxon>Talaromyces sect. Talaromyces</taxon>
    </lineage>
</organism>
<evidence type="ECO:0000313" key="4">
    <source>
        <dbReference type="Proteomes" id="UP000001294"/>
    </source>
</evidence>
<dbReference type="PANTHER" id="PTHR32470">
    <property type="entry name" value="ADH DEHYDROGENASE [UBIQUINONE] 1 ALPHA SUBCOMPLEX ASSEMBLY FACTOR 2"/>
    <property type="match status" value="1"/>
</dbReference>
<dbReference type="InterPro" id="IPR052618">
    <property type="entry name" value="ComplexI_NDUFA12"/>
</dbReference>
<dbReference type="EMBL" id="DS995901">
    <property type="protein sequence ID" value="EEA24158.1"/>
    <property type="molecule type" value="Genomic_DNA"/>
</dbReference>
<feature type="compositionally biased region" description="Polar residues" evidence="2">
    <location>
        <begin position="114"/>
        <end position="129"/>
    </location>
</feature>
<evidence type="ECO:0000256" key="1">
    <source>
        <dbReference type="ARBA" id="ARBA00007355"/>
    </source>
</evidence>
<dbReference type="STRING" id="441960.B6QFC3"/>
<dbReference type="VEuPathDB" id="FungiDB:PMAA_081670"/>
<keyword evidence="4" id="KW-1185">Reference proteome</keyword>
<comment type="similarity">
    <text evidence="1">Belongs to the complex I NDUFA12 subunit family.</text>
</comment>
<sequence length="191" mass="22268">MVNSLWFKWKSLKLPWRRSWVVGQDLSGNTFWEFRDALNSNRNRRIVKYNPKAHYGDVKITPQWHQWLRYVRHEPPSIEEQQRDLIRQAQIKKLAQIADEKWAAKPSFMDKPKTQQPTPATRTSDQTLHPTEPADPISQRRPGVMNQTQGGDEIQKEADKNKKTKGPAAKVPTGPGEKWQPEAWIPDASRR</sequence>
<dbReference type="Pfam" id="PF05071">
    <property type="entry name" value="NDUFA12"/>
    <property type="match status" value="1"/>
</dbReference>
<accession>B6QFC3</accession>
<gene>
    <name evidence="3" type="ORF">PMAA_081670</name>
</gene>
<dbReference type="AlphaFoldDB" id="B6QFC3"/>
<feature type="compositionally biased region" description="Basic and acidic residues" evidence="2">
    <location>
        <begin position="102"/>
        <end position="113"/>
    </location>
</feature>
<dbReference type="GO" id="GO:0032981">
    <property type="term" value="P:mitochondrial respiratory chain complex I assembly"/>
    <property type="evidence" value="ECO:0007669"/>
    <property type="project" value="TreeGrafter"/>
</dbReference>
<dbReference type="InterPro" id="IPR007763">
    <property type="entry name" value="NDUFA12"/>
</dbReference>
<proteinExistence type="inferred from homology"/>
<dbReference type="OrthoDB" id="10255576at2759"/>
<dbReference type="Proteomes" id="UP000001294">
    <property type="component" value="Unassembled WGS sequence"/>
</dbReference>
<dbReference type="HOGENOM" id="CLU_067876_1_0_1"/>